<comment type="caution">
    <text evidence="1">The sequence shown here is derived from an EMBL/GenBank/DDBJ whole genome shotgun (WGS) entry which is preliminary data.</text>
</comment>
<dbReference type="Proteomes" id="UP000487117">
    <property type="component" value="Unassembled WGS sequence"/>
</dbReference>
<name>A0A7V8JN31_STEMA</name>
<dbReference type="PANTHER" id="PTHR13812:SF19">
    <property type="entry name" value="KETIMINE REDUCTASE MU-CRYSTALLIN"/>
    <property type="match status" value="1"/>
</dbReference>
<dbReference type="Pfam" id="PF02423">
    <property type="entry name" value="OCD_Mu_crystall"/>
    <property type="match status" value="1"/>
</dbReference>
<dbReference type="SUPFAM" id="SSF51735">
    <property type="entry name" value="NAD(P)-binding Rossmann-fold domains"/>
    <property type="match status" value="1"/>
</dbReference>
<dbReference type="EMBL" id="WNDS01000001">
    <property type="protein sequence ID" value="KAF1017035.1"/>
    <property type="molecule type" value="Genomic_DNA"/>
</dbReference>
<dbReference type="GO" id="GO:0005737">
    <property type="term" value="C:cytoplasm"/>
    <property type="evidence" value="ECO:0007669"/>
    <property type="project" value="TreeGrafter"/>
</dbReference>
<proteinExistence type="predicted"/>
<dbReference type="PANTHER" id="PTHR13812">
    <property type="entry name" value="KETIMINE REDUCTASE MU-CRYSTALLIN"/>
    <property type="match status" value="1"/>
</dbReference>
<sequence>MPVPRAAARKLRCSATAQKDCRHAGITATGAQAPLFEAAWVQPGTHISAMGADAPGKQELPAALLAHARLFCDLPAQSRLIGEFQHAPTAAVPVALGDVLAGRLPGPAHADDITVFDSSGTALQDLVLAEALLAAHAAALAAD</sequence>
<protein>
    <submittedName>
        <fullName evidence="1">Ornithine cyclodeaminase</fullName>
    </submittedName>
</protein>
<dbReference type="InterPro" id="IPR023401">
    <property type="entry name" value="ODC_N"/>
</dbReference>
<dbReference type="AlphaFoldDB" id="A0A7V8JN31"/>
<gene>
    <name evidence="1" type="primary">ocd</name>
    <name evidence="1" type="ORF">GAK31_00294</name>
</gene>
<dbReference type="InterPro" id="IPR036291">
    <property type="entry name" value="NAD(P)-bd_dom_sf"/>
</dbReference>
<evidence type="ECO:0000313" key="2">
    <source>
        <dbReference type="Proteomes" id="UP000487117"/>
    </source>
</evidence>
<reference evidence="2" key="1">
    <citation type="journal article" date="2020" name="MBio">
        <title>Horizontal gene transfer to a defensive symbiont with a reduced genome amongst a multipartite beetle microbiome.</title>
        <authorList>
            <person name="Waterworth S.C."/>
            <person name="Florez L.V."/>
            <person name="Rees E.R."/>
            <person name="Hertweck C."/>
            <person name="Kaltenpoth M."/>
            <person name="Kwan J.C."/>
        </authorList>
    </citation>
    <scope>NUCLEOTIDE SEQUENCE [LARGE SCALE GENOMIC DNA]</scope>
</reference>
<organism evidence="1 2">
    <name type="scientific">Stenotrophomonas maltophilia</name>
    <name type="common">Pseudomonas maltophilia</name>
    <name type="synonym">Xanthomonas maltophilia</name>
    <dbReference type="NCBI Taxonomy" id="40324"/>
    <lineage>
        <taxon>Bacteria</taxon>
        <taxon>Pseudomonadati</taxon>
        <taxon>Pseudomonadota</taxon>
        <taxon>Gammaproteobacteria</taxon>
        <taxon>Lysobacterales</taxon>
        <taxon>Lysobacteraceae</taxon>
        <taxon>Stenotrophomonas</taxon>
        <taxon>Stenotrophomonas maltophilia group</taxon>
    </lineage>
</organism>
<evidence type="ECO:0000313" key="1">
    <source>
        <dbReference type="EMBL" id="KAF1017035.1"/>
    </source>
</evidence>
<accession>A0A7V8JN31</accession>
<dbReference type="InterPro" id="IPR003462">
    <property type="entry name" value="ODC_Mu_crystall"/>
</dbReference>
<dbReference type="Gene3D" id="3.30.1780.10">
    <property type="entry name" value="ornithine cyclodeaminase, domain 1"/>
    <property type="match status" value="1"/>
</dbReference>
<dbReference type="Gene3D" id="3.40.50.720">
    <property type="entry name" value="NAD(P)-binding Rossmann-like Domain"/>
    <property type="match status" value="1"/>
</dbReference>